<keyword evidence="2" id="KW-1185">Reference proteome</keyword>
<evidence type="ECO:0000313" key="2">
    <source>
        <dbReference type="Proteomes" id="UP001303046"/>
    </source>
</evidence>
<dbReference type="EMBL" id="JAVFWL010000002">
    <property type="protein sequence ID" value="KAK6734836.1"/>
    <property type="molecule type" value="Genomic_DNA"/>
</dbReference>
<organism evidence="1 2">
    <name type="scientific">Necator americanus</name>
    <name type="common">Human hookworm</name>
    <dbReference type="NCBI Taxonomy" id="51031"/>
    <lineage>
        <taxon>Eukaryota</taxon>
        <taxon>Metazoa</taxon>
        <taxon>Ecdysozoa</taxon>
        <taxon>Nematoda</taxon>
        <taxon>Chromadorea</taxon>
        <taxon>Rhabditida</taxon>
        <taxon>Rhabditina</taxon>
        <taxon>Rhabditomorpha</taxon>
        <taxon>Strongyloidea</taxon>
        <taxon>Ancylostomatidae</taxon>
        <taxon>Bunostominae</taxon>
        <taxon>Necator</taxon>
    </lineage>
</organism>
<name>A0ABR1CA66_NECAM</name>
<evidence type="ECO:0000313" key="1">
    <source>
        <dbReference type="EMBL" id="KAK6734836.1"/>
    </source>
</evidence>
<proteinExistence type="predicted"/>
<comment type="caution">
    <text evidence="1">The sequence shown here is derived from an EMBL/GenBank/DDBJ whole genome shotgun (WGS) entry which is preliminary data.</text>
</comment>
<evidence type="ECO:0008006" key="3">
    <source>
        <dbReference type="Google" id="ProtNLM"/>
    </source>
</evidence>
<accession>A0ABR1CA66</accession>
<gene>
    <name evidence="1" type="primary">Necator_chrII.g5973</name>
    <name evidence="1" type="ORF">RB195_018180</name>
</gene>
<reference evidence="1 2" key="1">
    <citation type="submission" date="2023-08" db="EMBL/GenBank/DDBJ databases">
        <title>A Necator americanus chromosomal reference genome.</title>
        <authorList>
            <person name="Ilik V."/>
            <person name="Petrzelkova K.J."/>
            <person name="Pardy F."/>
            <person name="Fuh T."/>
            <person name="Niatou-Singa F.S."/>
            <person name="Gouil Q."/>
            <person name="Baker L."/>
            <person name="Ritchie M.E."/>
            <person name="Jex A.R."/>
            <person name="Gazzola D."/>
            <person name="Li H."/>
            <person name="Toshio Fujiwara R."/>
            <person name="Zhan B."/>
            <person name="Aroian R.V."/>
            <person name="Pafco B."/>
            <person name="Schwarz E.M."/>
        </authorList>
    </citation>
    <scope>NUCLEOTIDE SEQUENCE [LARGE SCALE GENOMIC DNA]</scope>
    <source>
        <strain evidence="1 2">Aroian</strain>
        <tissue evidence="1">Whole animal</tissue>
    </source>
</reference>
<protein>
    <recommendedName>
        <fullName evidence="3">BZIP domain-containing protein</fullName>
    </recommendedName>
</protein>
<sequence length="75" mass="8796">MLPVSLPNMNFAFASAKTRSTCNSVSINRTTGYLCQEKRLKGKRRCQLKRDRKNEWTSRAKEFESETRTRRKLAL</sequence>
<dbReference type="Proteomes" id="UP001303046">
    <property type="component" value="Unassembled WGS sequence"/>
</dbReference>